<dbReference type="Pfam" id="PF02653">
    <property type="entry name" value="BPD_transp_2"/>
    <property type="match status" value="1"/>
</dbReference>
<proteinExistence type="predicted"/>
<name>A0A7G9GBB4_9FIRM</name>
<keyword evidence="3 6" id="KW-0812">Transmembrane</keyword>
<feature type="transmembrane region" description="Helical" evidence="6">
    <location>
        <begin position="51"/>
        <end position="71"/>
    </location>
</feature>
<keyword evidence="8" id="KW-1185">Reference proteome</keyword>
<evidence type="ECO:0000256" key="5">
    <source>
        <dbReference type="ARBA" id="ARBA00023136"/>
    </source>
</evidence>
<evidence type="ECO:0000256" key="1">
    <source>
        <dbReference type="ARBA" id="ARBA00004651"/>
    </source>
</evidence>
<dbReference type="InterPro" id="IPR001851">
    <property type="entry name" value="ABC_transp_permease"/>
</dbReference>
<feature type="transmembrane region" description="Helical" evidence="6">
    <location>
        <begin position="219"/>
        <end position="238"/>
    </location>
</feature>
<evidence type="ECO:0000256" key="2">
    <source>
        <dbReference type="ARBA" id="ARBA00022475"/>
    </source>
</evidence>
<feature type="transmembrane region" description="Helical" evidence="6">
    <location>
        <begin position="21"/>
        <end position="39"/>
    </location>
</feature>
<keyword evidence="5 6" id="KW-0472">Membrane</keyword>
<dbReference type="Proteomes" id="UP000515860">
    <property type="component" value="Chromosome"/>
</dbReference>
<gene>
    <name evidence="7" type="ORF">H9Q79_14550</name>
</gene>
<evidence type="ECO:0000313" key="7">
    <source>
        <dbReference type="EMBL" id="QNM08096.1"/>
    </source>
</evidence>
<feature type="transmembrane region" description="Helical" evidence="6">
    <location>
        <begin position="167"/>
        <end position="189"/>
    </location>
</feature>
<comment type="subcellular location">
    <subcellularLocation>
        <location evidence="1">Cell membrane</location>
        <topology evidence="1">Multi-pass membrane protein</topology>
    </subcellularLocation>
</comment>
<evidence type="ECO:0000256" key="3">
    <source>
        <dbReference type="ARBA" id="ARBA00022692"/>
    </source>
</evidence>
<dbReference type="GO" id="GO:0005886">
    <property type="term" value="C:plasma membrane"/>
    <property type="evidence" value="ECO:0007669"/>
    <property type="project" value="UniProtKB-SubCell"/>
</dbReference>
<dbReference type="EMBL" id="CP060635">
    <property type="protein sequence ID" value="QNM08096.1"/>
    <property type="molecule type" value="Genomic_DNA"/>
</dbReference>
<dbReference type="KEGG" id="whj:H9Q79_14550"/>
<evidence type="ECO:0000256" key="4">
    <source>
        <dbReference type="ARBA" id="ARBA00022989"/>
    </source>
</evidence>
<organism evidence="7 8">
    <name type="scientific">Wansuia hejianensis</name>
    <dbReference type="NCBI Taxonomy" id="2763667"/>
    <lineage>
        <taxon>Bacteria</taxon>
        <taxon>Bacillati</taxon>
        <taxon>Bacillota</taxon>
        <taxon>Clostridia</taxon>
        <taxon>Lachnospirales</taxon>
        <taxon>Lachnospiraceae</taxon>
        <taxon>Wansuia</taxon>
    </lineage>
</organism>
<sequence>MLRYWEKDMENTKKNIFKSNEVMMLFVLIVVIAIFTILNKNYLTYANMSNILMAASTIGLLAIGETFLIIAGHVDLSCANIAAMFAVITAIMINAGVPWLLTIVIVVACSTVAGLVNSCLVNVFGLQPFIATLAMSNVFSGVAYLACSGKSLPVGDKAFNAIGSMRILGIPFPAILMVVCFVIFGFILARTVFGRSVYMVGGNPEAARLAGLNPKKVSTVLYVLSAMVAAFAGVLMTAKMHSGQPSAGSGAEFDAITAAILGGVAFTGGTGNLAGCFIGLLIMQCFNNGLTVVNVSSFWQIVAKGLLLIAALIFDFFRRKKLAK</sequence>
<keyword evidence="2" id="KW-1003">Cell membrane</keyword>
<dbReference type="AlphaFoldDB" id="A0A7G9GBB4"/>
<feature type="transmembrane region" description="Helical" evidence="6">
    <location>
        <begin position="259"/>
        <end position="283"/>
    </location>
</feature>
<dbReference type="GO" id="GO:0022857">
    <property type="term" value="F:transmembrane transporter activity"/>
    <property type="evidence" value="ECO:0007669"/>
    <property type="project" value="InterPro"/>
</dbReference>
<evidence type="ECO:0000313" key="8">
    <source>
        <dbReference type="Proteomes" id="UP000515860"/>
    </source>
</evidence>
<evidence type="ECO:0000256" key="6">
    <source>
        <dbReference type="SAM" id="Phobius"/>
    </source>
</evidence>
<dbReference type="CDD" id="cd06579">
    <property type="entry name" value="TM_PBP1_transp_AraH_like"/>
    <property type="match status" value="1"/>
</dbReference>
<feature type="transmembrane region" description="Helical" evidence="6">
    <location>
        <begin position="298"/>
        <end position="317"/>
    </location>
</feature>
<reference evidence="7 8" key="1">
    <citation type="submission" date="2020-08" db="EMBL/GenBank/DDBJ databases">
        <authorList>
            <person name="Liu C."/>
            <person name="Sun Q."/>
        </authorList>
    </citation>
    <scope>NUCLEOTIDE SEQUENCE [LARGE SCALE GENOMIC DNA]</scope>
    <source>
        <strain evidence="7 8">NSJ-29</strain>
    </source>
</reference>
<keyword evidence="4 6" id="KW-1133">Transmembrane helix</keyword>
<accession>A0A7G9GBB4</accession>
<dbReference type="PANTHER" id="PTHR32196">
    <property type="entry name" value="ABC TRANSPORTER PERMEASE PROTEIN YPHD-RELATED-RELATED"/>
    <property type="match status" value="1"/>
</dbReference>
<protein>
    <submittedName>
        <fullName evidence="7">ABC transporter permease</fullName>
    </submittedName>
</protein>
<feature type="transmembrane region" description="Helical" evidence="6">
    <location>
        <begin position="83"/>
        <end position="116"/>
    </location>
</feature>